<keyword evidence="3" id="KW-1185">Reference proteome</keyword>
<gene>
    <name evidence="2" type="ORF">CP500_009240</name>
</gene>
<dbReference type="AlphaFoldDB" id="A0A2G4F1U0"/>
<keyword evidence="1" id="KW-0812">Transmembrane</keyword>
<dbReference type="RefSeq" id="WP_096830023.1">
    <property type="nucleotide sequence ID" value="NZ_NXIB02000043.1"/>
</dbReference>
<dbReference type="EMBL" id="NXIB02000043">
    <property type="protein sequence ID" value="PHX55734.1"/>
    <property type="molecule type" value="Genomic_DNA"/>
</dbReference>
<evidence type="ECO:0000256" key="1">
    <source>
        <dbReference type="SAM" id="Phobius"/>
    </source>
</evidence>
<sequence>MRLSKQHGWVIGEAIIGTVVGAINSSAGLVLTFGLVCFHICFDKHPEEDSRCPLERVLNSEEVVKLASCKDCPFKKGAVDVEKVEEEGE</sequence>
<evidence type="ECO:0000313" key="2">
    <source>
        <dbReference type="EMBL" id="PHX55734.1"/>
    </source>
</evidence>
<name>A0A2G4F1U0_9CYAN</name>
<organism evidence="2 3">
    <name type="scientific">Tychonema bourrellyi FEM_GT703</name>
    <dbReference type="NCBI Taxonomy" id="2040638"/>
    <lineage>
        <taxon>Bacteria</taxon>
        <taxon>Bacillati</taxon>
        <taxon>Cyanobacteriota</taxon>
        <taxon>Cyanophyceae</taxon>
        <taxon>Oscillatoriophycideae</taxon>
        <taxon>Oscillatoriales</taxon>
        <taxon>Microcoleaceae</taxon>
        <taxon>Tychonema</taxon>
    </lineage>
</organism>
<dbReference type="Proteomes" id="UP000226442">
    <property type="component" value="Unassembled WGS sequence"/>
</dbReference>
<feature type="transmembrane region" description="Helical" evidence="1">
    <location>
        <begin position="15"/>
        <end position="42"/>
    </location>
</feature>
<comment type="caution">
    <text evidence="2">The sequence shown here is derived from an EMBL/GenBank/DDBJ whole genome shotgun (WGS) entry which is preliminary data.</text>
</comment>
<accession>A0A2G4F1U0</accession>
<proteinExistence type="predicted"/>
<keyword evidence="1" id="KW-1133">Transmembrane helix</keyword>
<evidence type="ECO:0000313" key="3">
    <source>
        <dbReference type="Proteomes" id="UP000226442"/>
    </source>
</evidence>
<reference evidence="2" key="1">
    <citation type="submission" date="2017-10" db="EMBL/GenBank/DDBJ databases">
        <title>Draft genome sequence of the planktic cyanobacteria Tychonema bourrellyi isolated from alpine lentic freshwater.</title>
        <authorList>
            <person name="Tett A."/>
            <person name="Armanini F."/>
            <person name="Asnicar F."/>
            <person name="Boscaini A."/>
            <person name="Pasolli E."/>
            <person name="Zolfo M."/>
            <person name="Donati C."/>
            <person name="Salmaso N."/>
            <person name="Segata N."/>
        </authorList>
    </citation>
    <scope>NUCLEOTIDE SEQUENCE</scope>
    <source>
        <strain evidence="2">FEM_GT703</strain>
    </source>
</reference>
<protein>
    <submittedName>
        <fullName evidence="2">Uncharacterized protein</fullName>
    </submittedName>
</protein>
<keyword evidence="1" id="KW-0472">Membrane</keyword>